<feature type="domain" description="IrrE N-terminal-like" evidence="1">
    <location>
        <begin position="24"/>
        <end position="109"/>
    </location>
</feature>
<dbReference type="AlphaFoldDB" id="M5P855"/>
<evidence type="ECO:0000313" key="3">
    <source>
        <dbReference type="Proteomes" id="UP000011907"/>
    </source>
</evidence>
<name>M5P855_9BACI</name>
<gene>
    <name evidence="2" type="ORF">BSONL12_04384</name>
</gene>
<dbReference type="RefSeq" id="WP_006636902.1">
    <property type="nucleotide sequence ID" value="NZ_AOFM01000003.1"/>
</dbReference>
<evidence type="ECO:0000259" key="1">
    <source>
        <dbReference type="Pfam" id="PF06114"/>
    </source>
</evidence>
<dbReference type="InterPro" id="IPR010359">
    <property type="entry name" value="IrrE_HExxH"/>
</dbReference>
<evidence type="ECO:0000313" key="2">
    <source>
        <dbReference type="EMBL" id="EME76181.1"/>
    </source>
</evidence>
<dbReference type="eggNOG" id="COG2856">
    <property type="taxonomic scope" value="Bacteria"/>
</dbReference>
<dbReference type="Pfam" id="PF06114">
    <property type="entry name" value="Peptidase_M78"/>
    <property type="match status" value="1"/>
</dbReference>
<reference evidence="2 3" key="1">
    <citation type="journal article" date="2013" name="Genome Announc.">
        <title>Draft Whole-Genome Sequence of Bacillus sonorensis Strain L12, a Source of Nonribosomal Lipopeptides.</title>
        <authorList>
            <person name="Adimpong D.B."/>
            <person name="Sorensen K.I."/>
            <person name="Nielsen D.S."/>
            <person name="Thorsen L."/>
            <person name="Rasmussen T.B."/>
            <person name="Derkx P.M."/>
            <person name="Jespersen L."/>
        </authorList>
    </citation>
    <scope>NUCLEOTIDE SEQUENCE [LARGE SCALE GENOMIC DNA]</scope>
    <source>
        <strain evidence="2 3">L12</strain>
    </source>
</reference>
<dbReference type="Gene3D" id="1.10.10.2910">
    <property type="match status" value="1"/>
</dbReference>
<comment type="caution">
    <text evidence="2">The sequence shown here is derived from an EMBL/GenBank/DDBJ whole genome shotgun (WGS) entry which is preliminary data.</text>
</comment>
<accession>M5P855</accession>
<dbReference type="STRING" id="1274524.BSONL12_04384"/>
<proteinExistence type="predicted"/>
<sequence>MESITEKIKSITKKIETNNPFKIAKALGIEVVYEDLGKALGYYSRHFRVKVIHINQNANEHNKEFVCAHELGHAIFHPDANTPFFKKQTLFSTDRIELEANFFAINLLFSSINSCVTVKEAIEQYGIPEKLILSYLIEKKNLIKNRTYILFKEVWTTCTSGSSKNNR</sequence>
<dbReference type="Proteomes" id="UP000011907">
    <property type="component" value="Unassembled WGS sequence"/>
</dbReference>
<protein>
    <recommendedName>
        <fullName evidence="1">IrrE N-terminal-like domain-containing protein</fullName>
    </recommendedName>
</protein>
<dbReference type="EMBL" id="AOFM01000003">
    <property type="protein sequence ID" value="EME76181.1"/>
    <property type="molecule type" value="Genomic_DNA"/>
</dbReference>
<organism evidence="2 3">
    <name type="scientific">Bacillus sonorensis L12</name>
    <dbReference type="NCBI Taxonomy" id="1274524"/>
    <lineage>
        <taxon>Bacteria</taxon>
        <taxon>Bacillati</taxon>
        <taxon>Bacillota</taxon>
        <taxon>Bacilli</taxon>
        <taxon>Bacillales</taxon>
        <taxon>Bacillaceae</taxon>
        <taxon>Bacillus</taxon>
    </lineage>
</organism>